<accession>A0A5D8Z7S9</accession>
<sequence length="116" mass="11637">MIALVLTAALLAGSPASAAEQPELQCNLGPASERVGGNDWIVYGCADGKSVVVVAGAPNPAAPFVFILTPVGGQIELHGEGNGAKSATKPAYDQLSAMSVEDLAALYRKASSAAGR</sequence>
<dbReference type="RefSeq" id="WP_149352129.1">
    <property type="nucleotide sequence ID" value="NZ_VTRV01000029.1"/>
</dbReference>
<dbReference type="EMBL" id="VTRV01000029">
    <property type="protein sequence ID" value="TZF90727.1"/>
    <property type="molecule type" value="Genomic_DNA"/>
</dbReference>
<comment type="caution">
    <text evidence="2">The sequence shown here is derived from an EMBL/GenBank/DDBJ whole genome shotgun (WGS) entry which is preliminary data.</text>
</comment>
<dbReference type="OrthoDB" id="8779942at2"/>
<evidence type="ECO:0000256" key="1">
    <source>
        <dbReference type="SAM" id="SignalP"/>
    </source>
</evidence>
<proteinExistence type="predicted"/>
<evidence type="ECO:0000313" key="2">
    <source>
        <dbReference type="EMBL" id="TZF90727.1"/>
    </source>
</evidence>
<organism evidence="2 3">
    <name type="scientific">Cognatilysobacter lacus</name>
    <dbReference type="NCBI Taxonomy" id="1643323"/>
    <lineage>
        <taxon>Bacteria</taxon>
        <taxon>Pseudomonadati</taxon>
        <taxon>Pseudomonadota</taxon>
        <taxon>Gammaproteobacteria</taxon>
        <taxon>Lysobacterales</taxon>
        <taxon>Lysobacteraceae</taxon>
        <taxon>Cognatilysobacter</taxon>
    </lineage>
</organism>
<dbReference type="AlphaFoldDB" id="A0A5D8Z7S9"/>
<reference evidence="2 3" key="1">
    <citation type="submission" date="2019-08" db="EMBL/GenBank/DDBJ databases">
        <title>Draft genome sequence of Lysobacter sp. UKS-15.</title>
        <authorList>
            <person name="Im W.-T."/>
        </authorList>
    </citation>
    <scope>NUCLEOTIDE SEQUENCE [LARGE SCALE GENOMIC DNA]</scope>
    <source>
        <strain evidence="2 3">UKS-15</strain>
    </source>
</reference>
<gene>
    <name evidence="2" type="ORF">FW784_04290</name>
</gene>
<feature type="signal peptide" evidence="1">
    <location>
        <begin position="1"/>
        <end position="18"/>
    </location>
</feature>
<keyword evidence="3" id="KW-1185">Reference proteome</keyword>
<dbReference type="Proteomes" id="UP000323164">
    <property type="component" value="Unassembled WGS sequence"/>
</dbReference>
<evidence type="ECO:0008006" key="4">
    <source>
        <dbReference type="Google" id="ProtNLM"/>
    </source>
</evidence>
<keyword evidence="1" id="KW-0732">Signal</keyword>
<protein>
    <recommendedName>
        <fullName evidence="4">Secreted protein</fullName>
    </recommendedName>
</protein>
<feature type="chain" id="PRO_5022799769" description="Secreted protein" evidence="1">
    <location>
        <begin position="19"/>
        <end position="116"/>
    </location>
</feature>
<name>A0A5D8Z7S9_9GAMM</name>
<evidence type="ECO:0000313" key="3">
    <source>
        <dbReference type="Proteomes" id="UP000323164"/>
    </source>
</evidence>